<keyword evidence="7" id="KW-1185">Reference proteome</keyword>
<dbReference type="AlphaFoldDB" id="A0A8J8NH12"/>
<dbReference type="Pfam" id="PF00071">
    <property type="entry name" value="Ras"/>
    <property type="match status" value="1"/>
</dbReference>
<keyword evidence="3" id="KW-0342">GTP-binding</keyword>
<dbReference type="GO" id="GO:0005525">
    <property type="term" value="F:GTP binding"/>
    <property type="evidence" value="ECO:0007669"/>
    <property type="project" value="UniProtKB-KW"/>
</dbReference>
<dbReference type="PROSITE" id="PS51421">
    <property type="entry name" value="RAS"/>
    <property type="match status" value="1"/>
</dbReference>
<dbReference type="OrthoDB" id="10413193at2759"/>
<protein>
    <recommendedName>
        <fullName evidence="8">GTP-binding protein</fullName>
    </recommendedName>
</protein>
<evidence type="ECO:0000256" key="2">
    <source>
        <dbReference type="ARBA" id="ARBA00022741"/>
    </source>
</evidence>
<dbReference type="Proteomes" id="UP000785679">
    <property type="component" value="Unassembled WGS sequence"/>
</dbReference>
<dbReference type="SMART" id="SM00173">
    <property type="entry name" value="RAS"/>
    <property type="match status" value="1"/>
</dbReference>
<proteinExistence type="inferred from homology"/>
<dbReference type="GO" id="GO:0003924">
    <property type="term" value="F:GTPase activity"/>
    <property type="evidence" value="ECO:0007669"/>
    <property type="project" value="InterPro"/>
</dbReference>
<dbReference type="PRINTS" id="PR00449">
    <property type="entry name" value="RASTRNSFRMNG"/>
</dbReference>
<feature type="region of interest" description="Disordered" evidence="5">
    <location>
        <begin position="222"/>
        <end position="265"/>
    </location>
</feature>
<comment type="caution">
    <text evidence="6">The sequence shown here is derived from an EMBL/GenBank/DDBJ whole genome shotgun (WGS) entry which is preliminary data.</text>
</comment>
<dbReference type="InterPro" id="IPR050209">
    <property type="entry name" value="Rab_GTPases_membrane_traffic"/>
</dbReference>
<sequence>MESQKQQDPLLSQLQERLSAVSYEQVLQDPNFETPHDAQFKVIIIGDSGVGKSCLMQRLTQSAFKSDHQITIGVEFGSFMLKLDSRTIIKLQIWDTAGQEQFRSITKLFYKNSHAAVVVYDVSKRDTFEDVGGWLEEIEDNRDQENMMVYLVGNRIDLGDDVRQVSYSEALRLQKEKRLDNLFETSAKTGLNVVELFVALTKHLYLNNKSKLDQFREKDEDLGMSQLQPQQDKYESNRGQSLMLKSNPSRAGNSKDKKKKKGGCC</sequence>
<dbReference type="FunFam" id="3.40.50.300:FF:001129">
    <property type="entry name" value="ras-related protein Rab-44 isoform X2"/>
    <property type="match status" value="1"/>
</dbReference>
<dbReference type="PROSITE" id="PS51420">
    <property type="entry name" value="RHO"/>
    <property type="match status" value="1"/>
</dbReference>
<dbReference type="Gene3D" id="3.40.50.300">
    <property type="entry name" value="P-loop containing nucleotide triphosphate hydrolases"/>
    <property type="match status" value="1"/>
</dbReference>
<dbReference type="InterPro" id="IPR001806">
    <property type="entry name" value="Small_GTPase"/>
</dbReference>
<keyword evidence="4" id="KW-0449">Lipoprotein</keyword>
<dbReference type="EMBL" id="RRYP01017344">
    <property type="protein sequence ID" value="TNV74170.1"/>
    <property type="molecule type" value="Genomic_DNA"/>
</dbReference>
<dbReference type="NCBIfam" id="TIGR00231">
    <property type="entry name" value="small_GTP"/>
    <property type="match status" value="1"/>
</dbReference>
<evidence type="ECO:0000256" key="4">
    <source>
        <dbReference type="ARBA" id="ARBA00023288"/>
    </source>
</evidence>
<dbReference type="CDD" id="cd00154">
    <property type="entry name" value="Rab"/>
    <property type="match status" value="1"/>
</dbReference>
<dbReference type="PANTHER" id="PTHR47979">
    <property type="entry name" value="DRAB11-RELATED"/>
    <property type="match status" value="1"/>
</dbReference>
<comment type="similarity">
    <text evidence="1">Belongs to the small GTPase superfamily. Rab family.</text>
</comment>
<feature type="compositionally biased region" description="Basic residues" evidence="5">
    <location>
        <begin position="256"/>
        <end position="265"/>
    </location>
</feature>
<organism evidence="6 7">
    <name type="scientific">Halteria grandinella</name>
    <dbReference type="NCBI Taxonomy" id="5974"/>
    <lineage>
        <taxon>Eukaryota</taxon>
        <taxon>Sar</taxon>
        <taxon>Alveolata</taxon>
        <taxon>Ciliophora</taxon>
        <taxon>Intramacronucleata</taxon>
        <taxon>Spirotrichea</taxon>
        <taxon>Stichotrichia</taxon>
        <taxon>Sporadotrichida</taxon>
        <taxon>Halteriidae</taxon>
        <taxon>Halteria</taxon>
    </lineage>
</organism>
<evidence type="ECO:0000313" key="6">
    <source>
        <dbReference type="EMBL" id="TNV74170.1"/>
    </source>
</evidence>
<dbReference type="SMART" id="SM00176">
    <property type="entry name" value="RAN"/>
    <property type="match status" value="1"/>
</dbReference>
<feature type="compositionally biased region" description="Polar residues" evidence="5">
    <location>
        <begin position="225"/>
        <end position="252"/>
    </location>
</feature>
<dbReference type="SMART" id="SM00175">
    <property type="entry name" value="RAB"/>
    <property type="match status" value="1"/>
</dbReference>
<dbReference type="SMART" id="SM00174">
    <property type="entry name" value="RHO"/>
    <property type="match status" value="1"/>
</dbReference>
<evidence type="ECO:0000313" key="7">
    <source>
        <dbReference type="Proteomes" id="UP000785679"/>
    </source>
</evidence>
<reference evidence="6" key="1">
    <citation type="submission" date="2019-06" db="EMBL/GenBank/DDBJ databases">
        <authorList>
            <person name="Zheng W."/>
        </authorList>
    </citation>
    <scope>NUCLEOTIDE SEQUENCE</scope>
    <source>
        <strain evidence="6">QDHG01</strain>
    </source>
</reference>
<keyword evidence="2" id="KW-0547">Nucleotide-binding</keyword>
<evidence type="ECO:0000256" key="3">
    <source>
        <dbReference type="ARBA" id="ARBA00023134"/>
    </source>
</evidence>
<dbReference type="InterPro" id="IPR005225">
    <property type="entry name" value="Small_GTP-bd"/>
</dbReference>
<gene>
    <name evidence="6" type="ORF">FGO68_gene4166</name>
</gene>
<evidence type="ECO:0000256" key="1">
    <source>
        <dbReference type="ARBA" id="ARBA00006270"/>
    </source>
</evidence>
<dbReference type="InterPro" id="IPR027417">
    <property type="entry name" value="P-loop_NTPase"/>
</dbReference>
<name>A0A8J8NH12_HALGN</name>
<evidence type="ECO:0000256" key="5">
    <source>
        <dbReference type="SAM" id="MobiDB-lite"/>
    </source>
</evidence>
<dbReference type="SUPFAM" id="SSF52540">
    <property type="entry name" value="P-loop containing nucleoside triphosphate hydrolases"/>
    <property type="match status" value="1"/>
</dbReference>
<evidence type="ECO:0008006" key="8">
    <source>
        <dbReference type="Google" id="ProtNLM"/>
    </source>
</evidence>
<accession>A0A8J8NH12</accession>
<dbReference type="PROSITE" id="PS51419">
    <property type="entry name" value="RAB"/>
    <property type="match status" value="1"/>
</dbReference>